<dbReference type="Gene3D" id="1.10.3210.10">
    <property type="entry name" value="Hypothetical protein af1432"/>
    <property type="match status" value="1"/>
</dbReference>
<feature type="domain" description="HD-GYP" evidence="1">
    <location>
        <begin position="165"/>
        <end position="374"/>
    </location>
</feature>
<dbReference type="PANTHER" id="PTHR45228:SF1">
    <property type="entry name" value="CYCLIC DI-GMP PHOSPHODIESTERASE TM_0186"/>
    <property type="match status" value="1"/>
</dbReference>
<dbReference type="Proteomes" id="UP000462621">
    <property type="component" value="Unassembled WGS sequence"/>
</dbReference>
<gene>
    <name evidence="2" type="ORF">F9817_00760</name>
</gene>
<dbReference type="Pfam" id="PF13487">
    <property type="entry name" value="HD_5"/>
    <property type="match status" value="1"/>
</dbReference>
<dbReference type="GO" id="GO:0008081">
    <property type="term" value="F:phosphoric diester hydrolase activity"/>
    <property type="evidence" value="ECO:0007669"/>
    <property type="project" value="UniProtKB-ARBA"/>
</dbReference>
<protein>
    <submittedName>
        <fullName evidence="2">HD domain-containing protein</fullName>
    </submittedName>
</protein>
<evidence type="ECO:0000313" key="2">
    <source>
        <dbReference type="EMBL" id="MZI91738.1"/>
    </source>
</evidence>
<comment type="caution">
    <text evidence="2">The sequence shown here is derived from an EMBL/GenBank/DDBJ whole genome shotgun (WGS) entry which is preliminary data.</text>
</comment>
<name>A0A7X4LGZ9_9VIBR</name>
<proteinExistence type="predicted"/>
<sequence length="383" mass="43872">MERMSNNDALSNTSFSATLNHQLADIHYQIRAHIPNVDRLSFALYDRDTDILKTYADSAANGTELSQHSAYLKNLPTLQSCAKTGERRVVNNIEQRFSSHSHHTKWLLGRGYHSSLAVPVYSQHHFIGILFIDSHLEDFFTEVIVSALNEYIDILLISIISEYELVHALLDSTRNHHLSSPRHWSAGAAHRERIWRMTQIIARDVANAFELSDEDIENITQFSRYHDIGKLSIPYNVLSSTEELTPAQRRLIDEHIEHGVQFVEQIIEQLNHPNHHCVNLLREIVAYHHEYLDGSGYPYHLHGNDIPPSARIIAVANIFDALTSHHPHKQGCSTIYALLELEKMVNQGKLDWHCVNALREHQDELDDIIRHNPGKDPCISLIN</sequence>
<dbReference type="CDD" id="cd00077">
    <property type="entry name" value="HDc"/>
    <property type="match status" value="1"/>
</dbReference>
<evidence type="ECO:0000313" key="3">
    <source>
        <dbReference type="Proteomes" id="UP000462621"/>
    </source>
</evidence>
<dbReference type="InterPro" id="IPR003607">
    <property type="entry name" value="HD/PDEase_dom"/>
</dbReference>
<dbReference type="PANTHER" id="PTHR45228">
    <property type="entry name" value="CYCLIC DI-GMP PHOSPHODIESTERASE TM_0186-RELATED"/>
    <property type="match status" value="1"/>
</dbReference>
<dbReference type="EMBL" id="WEKT01000001">
    <property type="protein sequence ID" value="MZI91738.1"/>
    <property type="molecule type" value="Genomic_DNA"/>
</dbReference>
<dbReference type="InterPro" id="IPR003018">
    <property type="entry name" value="GAF"/>
</dbReference>
<dbReference type="InterPro" id="IPR029016">
    <property type="entry name" value="GAF-like_dom_sf"/>
</dbReference>
<reference evidence="2 3" key="1">
    <citation type="submission" date="2019-10" db="EMBL/GenBank/DDBJ databases">
        <title>Vibrio sp. nov. isolated from a shrimp pond.</title>
        <authorList>
            <person name="Gomez-Gil B."/>
            <person name="Enciso-Ibarra J."/>
            <person name="Enciso-Ibarra K."/>
            <person name="Bolan-Mejia C."/>
        </authorList>
    </citation>
    <scope>NUCLEOTIDE SEQUENCE [LARGE SCALE GENOMIC DNA]</scope>
    <source>
        <strain evidence="2 3">CAIM 722</strain>
    </source>
</reference>
<dbReference type="RefSeq" id="WP_161153046.1">
    <property type="nucleotide sequence ID" value="NZ_WEKT01000001.1"/>
</dbReference>
<organism evidence="2 3">
    <name type="scientific">Vibrio eleionomae</name>
    <dbReference type="NCBI Taxonomy" id="2653505"/>
    <lineage>
        <taxon>Bacteria</taxon>
        <taxon>Pseudomonadati</taxon>
        <taxon>Pseudomonadota</taxon>
        <taxon>Gammaproteobacteria</taxon>
        <taxon>Vibrionales</taxon>
        <taxon>Vibrionaceae</taxon>
        <taxon>Vibrio</taxon>
    </lineage>
</organism>
<evidence type="ECO:0000259" key="1">
    <source>
        <dbReference type="PROSITE" id="PS51832"/>
    </source>
</evidence>
<dbReference type="Gene3D" id="3.30.450.40">
    <property type="match status" value="1"/>
</dbReference>
<dbReference type="PROSITE" id="PS51832">
    <property type="entry name" value="HD_GYP"/>
    <property type="match status" value="1"/>
</dbReference>
<dbReference type="InterPro" id="IPR037522">
    <property type="entry name" value="HD_GYP_dom"/>
</dbReference>
<dbReference type="InterPro" id="IPR052020">
    <property type="entry name" value="Cyclic_di-GMP/3'3'-cGAMP_PDE"/>
</dbReference>
<dbReference type="SUPFAM" id="SSF109604">
    <property type="entry name" value="HD-domain/PDEase-like"/>
    <property type="match status" value="1"/>
</dbReference>
<keyword evidence="3" id="KW-1185">Reference proteome</keyword>
<dbReference type="AlphaFoldDB" id="A0A7X4LGZ9"/>
<dbReference type="SUPFAM" id="SSF55781">
    <property type="entry name" value="GAF domain-like"/>
    <property type="match status" value="1"/>
</dbReference>
<dbReference type="Pfam" id="PF13185">
    <property type="entry name" value="GAF_2"/>
    <property type="match status" value="1"/>
</dbReference>
<accession>A0A7X4LGZ9</accession>